<comment type="caution">
    <text evidence="2">The sequence shown here is derived from an EMBL/GenBank/DDBJ whole genome shotgun (WGS) entry which is preliminary data.</text>
</comment>
<organism evidence="2 3">
    <name type="scientific">Ureibacillus manganicus DSM 26584</name>
    <dbReference type="NCBI Taxonomy" id="1384049"/>
    <lineage>
        <taxon>Bacteria</taxon>
        <taxon>Bacillati</taxon>
        <taxon>Bacillota</taxon>
        <taxon>Bacilli</taxon>
        <taxon>Bacillales</taxon>
        <taxon>Caryophanaceae</taxon>
        <taxon>Ureibacillus</taxon>
    </lineage>
</organism>
<reference evidence="2 3" key="1">
    <citation type="submission" date="2014-02" db="EMBL/GenBank/DDBJ databases">
        <title>Draft genome sequence of Lysinibacillus manganicus DSM 26584T.</title>
        <authorList>
            <person name="Zhang F."/>
            <person name="Wang G."/>
            <person name="Zhang L."/>
        </authorList>
    </citation>
    <scope>NUCLEOTIDE SEQUENCE [LARGE SCALE GENOMIC DNA]</scope>
    <source>
        <strain evidence="2 3">DSM 26584</strain>
    </source>
</reference>
<dbReference type="InterPro" id="IPR028102">
    <property type="entry name" value="DUF4652"/>
</dbReference>
<dbReference type="Pfam" id="PF15525">
    <property type="entry name" value="DUF4652"/>
    <property type="match status" value="1"/>
</dbReference>
<proteinExistence type="predicted"/>
<evidence type="ECO:0000256" key="1">
    <source>
        <dbReference type="SAM" id="Phobius"/>
    </source>
</evidence>
<evidence type="ECO:0000313" key="2">
    <source>
        <dbReference type="EMBL" id="KGR73514.1"/>
    </source>
</evidence>
<dbReference type="OrthoDB" id="2882585at2"/>
<name>A0A0A3HMB4_9BACL</name>
<keyword evidence="1" id="KW-0472">Membrane</keyword>
<evidence type="ECO:0000313" key="3">
    <source>
        <dbReference type="Proteomes" id="UP000030416"/>
    </source>
</evidence>
<protein>
    <submittedName>
        <fullName evidence="2">Uncharacterized protein</fullName>
    </submittedName>
</protein>
<dbReference type="AlphaFoldDB" id="A0A0A3HMB4"/>
<accession>A0A0A3HMB4</accession>
<keyword evidence="1" id="KW-1133">Transmembrane helix</keyword>
<sequence>MNEIKKQLLAKMGDTSDQKNRVIRRVNEKVRSKPQKQKKIALGYYVTFASFIAIFVVGLLFIPKLMNEQTAQNEDNTPIIEPEVENPVKEPVEDQGYYNDLKQFFPPDGTIATFKGGDFYTNGLDIETNWLSDRYVQEIIYAKDCESCSTPAKSYVYRITDEEIQRIYDGHQLEWTTQELDQLPSLGVELKGPIEVGTEIGAQKIVSIDAELTTDYGTFTNVVVVEGGVDPTTPEMHSIEYYVPNYGIVKRDTEGFWHSELVSISFDNEVADNESNYNNLLKSYFFPSENSDAFYIGGFENGGEKVQTKWLNDEFVQEITSNGGATIERIYHITNNQIELIYQEMIDGSSPSSMTTEQLNQLPTIEIVMTAPFKVGDTIGEFTVIDTKGEVGTMYNSFSDVLILENKDEESITRKYYAKGYGKVKLEFEFYNQDTREFELSHLTELSSFGPIMKELEGNIVFRVFEADQMDFHSVDETEESPLKTKRAILHGRGVDFEGINQLTIEDLENGKYTIYKYRNEAIQFTPKEVEWIDENRLYVIVGYGYGTVTKGGQLYELNLVNNSIKQVFGNLSDKEEIMTISSNGDGSFTYKKHIYVDDNYDVGREEEGNISPK</sequence>
<dbReference type="EMBL" id="JPVN01000054">
    <property type="protein sequence ID" value="KGR73514.1"/>
    <property type="molecule type" value="Genomic_DNA"/>
</dbReference>
<keyword evidence="3" id="KW-1185">Reference proteome</keyword>
<feature type="transmembrane region" description="Helical" evidence="1">
    <location>
        <begin position="41"/>
        <end position="62"/>
    </location>
</feature>
<dbReference type="Gene3D" id="2.40.128.660">
    <property type="entry name" value="Uncharacterised protein PF15525, DUF4652"/>
    <property type="match status" value="1"/>
</dbReference>
<keyword evidence="1" id="KW-0812">Transmembrane</keyword>
<dbReference type="Proteomes" id="UP000030416">
    <property type="component" value="Unassembled WGS sequence"/>
</dbReference>
<gene>
    <name evidence="2" type="ORF">CD29_19940</name>
</gene>
<dbReference type="RefSeq" id="WP_036190631.1">
    <property type="nucleotide sequence ID" value="NZ_AVDA01000054.1"/>
</dbReference>
<dbReference type="eggNOG" id="ENOG5031AGU">
    <property type="taxonomic scope" value="Bacteria"/>
</dbReference>
<dbReference type="STRING" id="1384049.CD29_19940"/>